<dbReference type="SMART" id="SM00448">
    <property type="entry name" value="REC"/>
    <property type="match status" value="1"/>
</dbReference>
<comment type="catalytic activity">
    <reaction evidence="1">
        <text>ATP + protein L-histidine = ADP + protein N-phospho-L-histidine.</text>
        <dbReference type="EC" id="2.7.13.3"/>
    </reaction>
</comment>
<dbReference type="PROSITE" id="PS50113">
    <property type="entry name" value="PAC"/>
    <property type="match status" value="2"/>
</dbReference>
<dbReference type="InterPro" id="IPR003661">
    <property type="entry name" value="HisK_dim/P_dom"/>
</dbReference>
<dbReference type="InterPro" id="IPR036097">
    <property type="entry name" value="HisK_dim/P_sf"/>
</dbReference>
<evidence type="ECO:0000256" key="7">
    <source>
        <dbReference type="ARBA" id="ARBA00022741"/>
    </source>
</evidence>
<evidence type="ECO:0000256" key="12">
    <source>
        <dbReference type="ARBA" id="ARBA00023136"/>
    </source>
</evidence>
<sequence>MKKALLATLLMSLLVAGVIFYSWQLLQAGQQQSLQSKFHVDIAEVKTEIDEHMATYEQVLRGARSLFLASDKVTRQEWHSYVTTLELHKHYPGIQGVGYAVSIAPANLTKNEQQMHSEGFPDYHVWPAGKRERYSAITYLEPFDWRNQRAFGYDMFSEPTRHEAMQRACDTGNAALSGKVLLVQETNEEPQAGSLLYLPLYRKQAPLDTVQQRRQALIGWIYSPYRMENMIRGMLDNRDFKGLRLRIYDVDSTIQKTPDSAHPDIDPAALLYDSAGTSSKPVSDDAILAHYTLRMETAGRTWLLDFDALPAYAEVIGLRSLHKEMSAMLLIGLLLILLTWNLFNTQRKASLLAHDLTTSLRQSEERWSFALEGSGDGVWDWDIEAGKVFFSPRFKQLLGLAENELGNDIEEWRQRVHPDDIAEVNDAINRHLNGETPEYSCEHRLRHNSGDYIWVLGRGKVTSRSEDGRPLRLVGTKSDISERRQTEESVHLLSQSVHQSGEAVIMTNAEGVIEYVNPAFTTITGYSAGEAIGQTSRLLKSGVQNQEFYANMWATISSGRSWRGRIVDQKNDGTNYPAMLTISPITGKNGAITHYVGVQQDLHEYEDMEARFHQAQKMEAIGTLIGGIAHDFNNTLAGITGSIFLARKQVQENPELLERLETVDKLSFRAAAMIKQLLTFSRRNKAEMVPLAINSFLKETIKLQRISTREDIELKSVIVDHDLTVSGDINLLQQVLVNLLNNARDAVQDRPDPRIEVKLERYSAAPAVLANHPELIARDYACISISDNGRGISPENIDHIFDPFFTTKGVGKGTGLGLSMAYGAVRQHNGVITVDSQPEQGSSFRIYLPLIEVSTATVDETTVGVTMGLGQTVLLVDDHQELLDTNRKLLESLNYLVLTASDGEEAVGIYSARRNEIELVILDVVMPKMGGTEACKAIREINPQARVLFATGYDNAGMQQDETVADIPVINKPFSAAKLSTIIHRLLST</sequence>
<dbReference type="Pfam" id="PF02518">
    <property type="entry name" value="HATPase_c"/>
    <property type="match status" value="1"/>
</dbReference>
<feature type="domain" description="PAS" evidence="16">
    <location>
        <begin position="363"/>
        <end position="435"/>
    </location>
</feature>
<dbReference type="eggNOG" id="COG3852">
    <property type="taxonomic scope" value="Bacteria"/>
</dbReference>
<gene>
    <name evidence="19" type="ORF">SPV1_09288</name>
</gene>
<dbReference type="InterPro" id="IPR005467">
    <property type="entry name" value="His_kinase_dom"/>
</dbReference>
<dbReference type="NCBIfam" id="TIGR00229">
    <property type="entry name" value="sensory_box"/>
    <property type="match status" value="2"/>
</dbReference>
<dbReference type="eggNOG" id="COG3614">
    <property type="taxonomic scope" value="Bacteria"/>
</dbReference>
<dbReference type="Pfam" id="PF03924">
    <property type="entry name" value="CHASE"/>
    <property type="match status" value="1"/>
</dbReference>
<dbReference type="GO" id="GO:0005524">
    <property type="term" value="F:ATP binding"/>
    <property type="evidence" value="ECO:0007669"/>
    <property type="project" value="UniProtKB-KW"/>
</dbReference>
<evidence type="ECO:0000256" key="8">
    <source>
        <dbReference type="ARBA" id="ARBA00022777"/>
    </source>
</evidence>
<keyword evidence="5" id="KW-0808">Transferase</keyword>
<keyword evidence="9" id="KW-0067">ATP-binding</keyword>
<evidence type="ECO:0000256" key="13">
    <source>
        <dbReference type="PROSITE-ProRule" id="PRU00169"/>
    </source>
</evidence>
<dbReference type="Gene3D" id="3.30.450.350">
    <property type="entry name" value="CHASE domain"/>
    <property type="match status" value="1"/>
</dbReference>
<keyword evidence="7" id="KW-0547">Nucleotide-binding</keyword>
<feature type="domain" description="PAC" evidence="17">
    <location>
        <begin position="439"/>
        <end position="492"/>
    </location>
</feature>
<dbReference type="eggNOG" id="COG2202">
    <property type="taxonomic scope" value="Bacteria"/>
</dbReference>
<dbReference type="InterPro" id="IPR000014">
    <property type="entry name" value="PAS"/>
</dbReference>
<keyword evidence="11" id="KW-0902">Two-component regulatory system</keyword>
<evidence type="ECO:0000313" key="20">
    <source>
        <dbReference type="Proteomes" id="UP000005297"/>
    </source>
</evidence>
<dbReference type="SMART" id="SM00086">
    <property type="entry name" value="PAC"/>
    <property type="match status" value="2"/>
</dbReference>
<evidence type="ECO:0000256" key="9">
    <source>
        <dbReference type="ARBA" id="ARBA00022840"/>
    </source>
</evidence>
<dbReference type="InterPro" id="IPR001610">
    <property type="entry name" value="PAC"/>
</dbReference>
<dbReference type="SMART" id="SM00387">
    <property type="entry name" value="HATPase_c"/>
    <property type="match status" value="1"/>
</dbReference>
<dbReference type="InterPro" id="IPR001789">
    <property type="entry name" value="Sig_transdc_resp-reg_receiver"/>
</dbReference>
<evidence type="ECO:0000256" key="2">
    <source>
        <dbReference type="ARBA" id="ARBA00004370"/>
    </source>
</evidence>
<dbReference type="InterPro" id="IPR000700">
    <property type="entry name" value="PAS-assoc_C"/>
</dbReference>
<dbReference type="Pfam" id="PF00072">
    <property type="entry name" value="Response_reg"/>
    <property type="match status" value="1"/>
</dbReference>
<evidence type="ECO:0000259" key="16">
    <source>
        <dbReference type="PROSITE" id="PS50112"/>
    </source>
</evidence>
<dbReference type="PROSITE" id="PS50110">
    <property type="entry name" value="RESPONSE_REGULATORY"/>
    <property type="match status" value="1"/>
</dbReference>
<organism evidence="19 20">
    <name type="scientific">Mariprofundus ferrooxydans PV-1</name>
    <dbReference type="NCBI Taxonomy" id="314345"/>
    <lineage>
        <taxon>Bacteria</taxon>
        <taxon>Pseudomonadati</taxon>
        <taxon>Pseudomonadota</taxon>
        <taxon>Candidatius Mariprofundia</taxon>
        <taxon>Mariprofundales</taxon>
        <taxon>Mariprofundaceae</taxon>
        <taxon>Mariprofundus</taxon>
    </lineage>
</organism>
<dbReference type="Pfam" id="PF08447">
    <property type="entry name" value="PAS_3"/>
    <property type="match status" value="1"/>
</dbReference>
<dbReference type="Gene3D" id="3.40.50.2300">
    <property type="match status" value="1"/>
</dbReference>
<evidence type="ECO:0000256" key="6">
    <source>
        <dbReference type="ARBA" id="ARBA00022692"/>
    </source>
</evidence>
<dbReference type="Pfam" id="PF13426">
    <property type="entry name" value="PAS_9"/>
    <property type="match status" value="1"/>
</dbReference>
<comment type="subcellular location">
    <subcellularLocation>
        <location evidence="2">Membrane</location>
    </subcellularLocation>
</comment>
<feature type="domain" description="PAS" evidence="16">
    <location>
        <begin position="489"/>
        <end position="535"/>
    </location>
</feature>
<dbReference type="FunCoup" id="Q0F007">
    <property type="interactions" value="251"/>
</dbReference>
<keyword evidence="10" id="KW-1133">Transmembrane helix</keyword>
<dbReference type="EMBL" id="AATS01000005">
    <property type="protein sequence ID" value="EAU54877.1"/>
    <property type="molecule type" value="Genomic_DNA"/>
</dbReference>
<keyword evidence="20" id="KW-1185">Reference proteome</keyword>
<feature type="domain" description="Response regulatory" evidence="15">
    <location>
        <begin position="872"/>
        <end position="987"/>
    </location>
</feature>
<evidence type="ECO:0000256" key="11">
    <source>
        <dbReference type="ARBA" id="ARBA00023012"/>
    </source>
</evidence>
<dbReference type="Proteomes" id="UP000005297">
    <property type="component" value="Unassembled WGS sequence"/>
</dbReference>
<dbReference type="InterPro" id="IPR042240">
    <property type="entry name" value="CHASE_sf"/>
</dbReference>
<dbReference type="InterPro" id="IPR013655">
    <property type="entry name" value="PAS_fold_3"/>
</dbReference>
<name>Q0F007_9PROT</name>
<dbReference type="EC" id="2.7.13.3" evidence="3"/>
<evidence type="ECO:0000313" key="19">
    <source>
        <dbReference type="EMBL" id="EAU54877.1"/>
    </source>
</evidence>
<dbReference type="SUPFAM" id="SSF47384">
    <property type="entry name" value="Homodimeric domain of signal transducing histidine kinase"/>
    <property type="match status" value="1"/>
</dbReference>
<dbReference type="PRINTS" id="PR00344">
    <property type="entry name" value="BCTRLSENSOR"/>
</dbReference>
<evidence type="ECO:0000256" key="10">
    <source>
        <dbReference type="ARBA" id="ARBA00022989"/>
    </source>
</evidence>
<dbReference type="SMART" id="SM00091">
    <property type="entry name" value="PAS"/>
    <property type="match status" value="2"/>
</dbReference>
<feature type="domain" description="Histidine kinase" evidence="14">
    <location>
        <begin position="627"/>
        <end position="852"/>
    </location>
</feature>
<dbReference type="InterPro" id="IPR011006">
    <property type="entry name" value="CheY-like_superfamily"/>
</dbReference>
<dbReference type="STRING" id="314344.AL013_11395"/>
<dbReference type="SUPFAM" id="SSF55874">
    <property type="entry name" value="ATPase domain of HSP90 chaperone/DNA topoisomerase II/histidine kinase"/>
    <property type="match status" value="1"/>
</dbReference>
<feature type="modified residue" description="4-aspartylphosphate" evidence="13">
    <location>
        <position position="923"/>
    </location>
</feature>
<comment type="caution">
    <text evidence="19">The sequence shown here is derived from an EMBL/GenBank/DDBJ whole genome shotgun (WGS) entry which is preliminary data.</text>
</comment>
<dbReference type="Gene3D" id="1.10.287.130">
    <property type="match status" value="1"/>
</dbReference>
<evidence type="ECO:0000259" key="17">
    <source>
        <dbReference type="PROSITE" id="PS50113"/>
    </source>
</evidence>
<dbReference type="InParanoid" id="Q0F007"/>
<protein>
    <recommendedName>
        <fullName evidence="3">histidine kinase</fullName>
        <ecNumber evidence="3">2.7.13.3</ecNumber>
    </recommendedName>
</protein>
<dbReference type="AlphaFoldDB" id="Q0F007"/>
<dbReference type="SUPFAM" id="SSF52172">
    <property type="entry name" value="CheY-like"/>
    <property type="match status" value="1"/>
</dbReference>
<dbReference type="CDD" id="cd00130">
    <property type="entry name" value="PAS"/>
    <property type="match status" value="2"/>
</dbReference>
<evidence type="ECO:0000256" key="5">
    <source>
        <dbReference type="ARBA" id="ARBA00022679"/>
    </source>
</evidence>
<dbReference type="InterPro" id="IPR036890">
    <property type="entry name" value="HATPase_C_sf"/>
</dbReference>
<evidence type="ECO:0000259" key="18">
    <source>
        <dbReference type="PROSITE" id="PS50839"/>
    </source>
</evidence>
<feature type="domain" description="PAC" evidence="17">
    <location>
        <begin position="560"/>
        <end position="614"/>
    </location>
</feature>
<dbReference type="InterPro" id="IPR035965">
    <property type="entry name" value="PAS-like_dom_sf"/>
</dbReference>
<accession>Q0F007</accession>
<dbReference type="PANTHER" id="PTHR43065:SF46">
    <property type="entry name" value="C4-DICARBOXYLATE TRANSPORT SENSOR PROTEIN DCTB"/>
    <property type="match status" value="1"/>
</dbReference>
<dbReference type="SMART" id="SM01079">
    <property type="entry name" value="CHASE"/>
    <property type="match status" value="1"/>
</dbReference>
<dbReference type="InterPro" id="IPR004358">
    <property type="entry name" value="Sig_transdc_His_kin-like_C"/>
</dbReference>
<proteinExistence type="predicted"/>
<evidence type="ECO:0000256" key="3">
    <source>
        <dbReference type="ARBA" id="ARBA00012438"/>
    </source>
</evidence>
<evidence type="ECO:0000259" key="15">
    <source>
        <dbReference type="PROSITE" id="PS50110"/>
    </source>
</evidence>
<keyword evidence="4 13" id="KW-0597">Phosphoprotein</keyword>
<dbReference type="OrthoDB" id="9813903at2"/>
<keyword evidence="8 19" id="KW-0418">Kinase</keyword>
<dbReference type="RefSeq" id="WP_009849378.1">
    <property type="nucleotide sequence ID" value="NZ_DS022294.1"/>
</dbReference>
<dbReference type="InterPro" id="IPR006189">
    <property type="entry name" value="CHASE_dom"/>
</dbReference>
<dbReference type="PANTHER" id="PTHR43065">
    <property type="entry name" value="SENSOR HISTIDINE KINASE"/>
    <property type="match status" value="1"/>
</dbReference>
<dbReference type="GO" id="GO:0016020">
    <property type="term" value="C:membrane"/>
    <property type="evidence" value="ECO:0007669"/>
    <property type="project" value="UniProtKB-SubCell"/>
</dbReference>
<dbReference type="HOGENOM" id="CLU_000445_114_62_0"/>
<evidence type="ECO:0000259" key="14">
    <source>
        <dbReference type="PROSITE" id="PS50109"/>
    </source>
</evidence>
<dbReference type="Gene3D" id="3.30.450.20">
    <property type="entry name" value="PAS domain"/>
    <property type="match status" value="2"/>
</dbReference>
<dbReference type="Gene3D" id="3.30.565.10">
    <property type="entry name" value="Histidine kinase-like ATPase, C-terminal domain"/>
    <property type="match status" value="1"/>
</dbReference>
<dbReference type="PROSITE" id="PS50839">
    <property type="entry name" value="CHASE"/>
    <property type="match status" value="1"/>
</dbReference>
<keyword evidence="12" id="KW-0472">Membrane</keyword>
<dbReference type="GO" id="GO:0000155">
    <property type="term" value="F:phosphorelay sensor kinase activity"/>
    <property type="evidence" value="ECO:0007669"/>
    <property type="project" value="InterPro"/>
</dbReference>
<dbReference type="InterPro" id="IPR003594">
    <property type="entry name" value="HATPase_dom"/>
</dbReference>
<dbReference type="SMART" id="SM00388">
    <property type="entry name" value="HisKA"/>
    <property type="match status" value="1"/>
</dbReference>
<feature type="domain" description="CHASE" evidence="18">
    <location>
        <begin position="69"/>
        <end position="305"/>
    </location>
</feature>
<reference evidence="19 20" key="1">
    <citation type="submission" date="2006-09" db="EMBL/GenBank/DDBJ databases">
        <authorList>
            <person name="Emerson D."/>
            <person name="Ferriera S."/>
            <person name="Johnson J."/>
            <person name="Kravitz S."/>
            <person name="Halpern A."/>
            <person name="Remington K."/>
            <person name="Beeson K."/>
            <person name="Tran B."/>
            <person name="Rogers Y.-H."/>
            <person name="Friedman R."/>
            <person name="Venter J.C."/>
        </authorList>
    </citation>
    <scope>NUCLEOTIDE SEQUENCE [LARGE SCALE GENOMIC DNA]</scope>
    <source>
        <strain evidence="19 20">PV-1</strain>
    </source>
</reference>
<evidence type="ECO:0000256" key="4">
    <source>
        <dbReference type="ARBA" id="ARBA00022553"/>
    </source>
</evidence>
<keyword evidence="6" id="KW-0812">Transmembrane</keyword>
<evidence type="ECO:0000256" key="1">
    <source>
        <dbReference type="ARBA" id="ARBA00000085"/>
    </source>
</evidence>
<dbReference type="SUPFAM" id="SSF55785">
    <property type="entry name" value="PYP-like sensor domain (PAS domain)"/>
    <property type="match status" value="2"/>
</dbReference>
<dbReference type="PROSITE" id="PS50109">
    <property type="entry name" value="HIS_KIN"/>
    <property type="match status" value="1"/>
</dbReference>
<dbReference type="PROSITE" id="PS50112">
    <property type="entry name" value="PAS"/>
    <property type="match status" value="2"/>
</dbReference>
<dbReference type="CDD" id="cd00082">
    <property type="entry name" value="HisKA"/>
    <property type="match status" value="1"/>
</dbReference>